<evidence type="ECO:0000256" key="1">
    <source>
        <dbReference type="SAM" id="MobiDB-lite"/>
    </source>
</evidence>
<name>A0A0V1IBY9_TRIPS</name>
<proteinExistence type="predicted"/>
<dbReference type="Proteomes" id="UP000054805">
    <property type="component" value="Unassembled WGS sequence"/>
</dbReference>
<evidence type="ECO:0000313" key="3">
    <source>
        <dbReference type="Proteomes" id="UP000054805"/>
    </source>
</evidence>
<feature type="compositionally biased region" description="Polar residues" evidence="1">
    <location>
        <begin position="43"/>
        <end position="55"/>
    </location>
</feature>
<feature type="region of interest" description="Disordered" evidence="1">
    <location>
        <begin position="35"/>
        <end position="59"/>
    </location>
</feature>
<comment type="caution">
    <text evidence="2">The sequence shown here is derived from an EMBL/GenBank/DDBJ whole genome shotgun (WGS) entry which is preliminary data.</text>
</comment>
<protein>
    <submittedName>
        <fullName evidence="2">Uncharacterized protein</fullName>
    </submittedName>
</protein>
<feature type="non-terminal residue" evidence="2">
    <location>
        <position position="1"/>
    </location>
</feature>
<evidence type="ECO:0000313" key="2">
    <source>
        <dbReference type="EMBL" id="KRZ20326.1"/>
    </source>
</evidence>
<dbReference type="AlphaFoldDB" id="A0A0V1IBY9"/>
<organism evidence="2 3">
    <name type="scientific">Trichinella pseudospiralis</name>
    <name type="common">Parasitic roundworm</name>
    <dbReference type="NCBI Taxonomy" id="6337"/>
    <lineage>
        <taxon>Eukaryota</taxon>
        <taxon>Metazoa</taxon>
        <taxon>Ecdysozoa</taxon>
        <taxon>Nematoda</taxon>
        <taxon>Enoplea</taxon>
        <taxon>Dorylaimia</taxon>
        <taxon>Trichinellida</taxon>
        <taxon>Trichinellidae</taxon>
        <taxon>Trichinella</taxon>
    </lineage>
</organism>
<sequence length="168" mass="18270">LVSFTICMEAPAMALEILIYQVCCIAITVSTENATNKPKAPRTGTTEPVQTNATRATTKPSPLKTLPTKLATAKTLKSFLERFFSFLTSTAASCNLSFPIALLKVFSKLFCSALSNSFHPTLSKLSVGCNSSNPTCFLDWSLICTITVSSHELSVFVPSEREPPWELL</sequence>
<gene>
    <name evidence="2" type="ORF">T4B_9601</name>
</gene>
<keyword evidence="3" id="KW-1185">Reference proteome</keyword>
<dbReference type="EMBL" id="JYDS01000244">
    <property type="protein sequence ID" value="KRZ20326.1"/>
    <property type="molecule type" value="Genomic_DNA"/>
</dbReference>
<reference evidence="2 3" key="1">
    <citation type="submission" date="2015-01" db="EMBL/GenBank/DDBJ databases">
        <title>Evolution of Trichinella species and genotypes.</title>
        <authorList>
            <person name="Korhonen P.K."/>
            <person name="Edoardo P."/>
            <person name="Giuseppe L.R."/>
            <person name="Gasser R.B."/>
        </authorList>
    </citation>
    <scope>NUCLEOTIDE SEQUENCE [LARGE SCALE GENOMIC DNA]</scope>
    <source>
        <strain evidence="2">ISS588</strain>
    </source>
</reference>
<accession>A0A0V1IBY9</accession>